<dbReference type="InterPro" id="IPR010661">
    <property type="entry name" value="RVT_thumb"/>
</dbReference>
<reference evidence="2" key="1">
    <citation type="submission" date="2019-04" db="EMBL/GenBank/DDBJ databases">
        <title>Genome assembly of Zosterops borbonicus 15179.</title>
        <authorList>
            <person name="Leroy T."/>
            <person name="Anselmetti Y."/>
            <person name="Tilak M.-K."/>
            <person name="Nabholz B."/>
        </authorList>
    </citation>
    <scope>NUCLEOTIDE SEQUENCE</scope>
    <source>
        <strain evidence="2">HGM_15179</strain>
        <tissue evidence="2">Muscle</tissue>
    </source>
</reference>
<accession>A0A8K1GM13</accession>
<dbReference type="EMBL" id="SWJQ01000159">
    <property type="protein sequence ID" value="TRZ20139.1"/>
    <property type="molecule type" value="Genomic_DNA"/>
</dbReference>
<organism evidence="2 3">
    <name type="scientific">Zosterops borbonicus</name>
    <dbReference type="NCBI Taxonomy" id="364589"/>
    <lineage>
        <taxon>Eukaryota</taxon>
        <taxon>Metazoa</taxon>
        <taxon>Chordata</taxon>
        <taxon>Craniata</taxon>
        <taxon>Vertebrata</taxon>
        <taxon>Euteleostomi</taxon>
        <taxon>Archelosauria</taxon>
        <taxon>Archosauria</taxon>
        <taxon>Dinosauria</taxon>
        <taxon>Saurischia</taxon>
        <taxon>Theropoda</taxon>
        <taxon>Coelurosauria</taxon>
        <taxon>Aves</taxon>
        <taxon>Neognathae</taxon>
        <taxon>Neoaves</taxon>
        <taxon>Telluraves</taxon>
        <taxon>Australaves</taxon>
        <taxon>Passeriformes</taxon>
        <taxon>Sylvioidea</taxon>
        <taxon>Zosteropidae</taxon>
        <taxon>Zosterops</taxon>
    </lineage>
</organism>
<dbReference type="GO" id="GO:0003964">
    <property type="term" value="F:RNA-directed DNA polymerase activity"/>
    <property type="evidence" value="ECO:0007669"/>
    <property type="project" value="InterPro"/>
</dbReference>
<dbReference type="Proteomes" id="UP000796761">
    <property type="component" value="Unassembled WGS sequence"/>
</dbReference>
<comment type="caution">
    <text evidence="2">The sequence shown here is derived from an EMBL/GenBank/DDBJ whole genome shotgun (WGS) entry which is preliminary data.</text>
</comment>
<evidence type="ECO:0000313" key="2">
    <source>
        <dbReference type="EMBL" id="TRZ20139.1"/>
    </source>
</evidence>
<gene>
    <name evidence="2" type="ORF">HGM15179_006944</name>
</gene>
<sequence length="80" mass="8723">MEVLTAIAQANANEVCKVQVPAGKDSKDAPLEVSGPGDLQQKIRPQKLVIKDNPRILVDVCQLCGALNWVRPWLGFPTET</sequence>
<evidence type="ECO:0000313" key="3">
    <source>
        <dbReference type="Proteomes" id="UP000796761"/>
    </source>
</evidence>
<dbReference type="OrthoDB" id="6773263at2759"/>
<keyword evidence="3" id="KW-1185">Reference proteome</keyword>
<dbReference type="InterPro" id="IPR043128">
    <property type="entry name" value="Rev_trsase/Diguanyl_cyclase"/>
</dbReference>
<proteinExistence type="predicted"/>
<feature type="domain" description="Reverse transcriptase thumb" evidence="1">
    <location>
        <begin position="45"/>
        <end position="79"/>
    </location>
</feature>
<dbReference type="Gene3D" id="3.30.70.270">
    <property type="match status" value="1"/>
</dbReference>
<evidence type="ECO:0000259" key="1">
    <source>
        <dbReference type="Pfam" id="PF06817"/>
    </source>
</evidence>
<name>A0A8K1GM13_9PASS</name>
<dbReference type="Pfam" id="PF06817">
    <property type="entry name" value="RVT_thumb"/>
    <property type="match status" value="1"/>
</dbReference>
<dbReference type="AlphaFoldDB" id="A0A8K1GM13"/>
<protein>
    <recommendedName>
        <fullName evidence="1">Reverse transcriptase thumb domain-containing protein</fullName>
    </recommendedName>
</protein>